<dbReference type="AlphaFoldDB" id="A0A6J6TEV0"/>
<evidence type="ECO:0000313" key="1">
    <source>
        <dbReference type="EMBL" id="CAB4745961.1"/>
    </source>
</evidence>
<name>A0A6J6TEV0_9ZZZZ</name>
<accession>A0A6J6TEV0</accession>
<reference evidence="1" key="1">
    <citation type="submission" date="2020-05" db="EMBL/GenBank/DDBJ databases">
        <authorList>
            <person name="Chiriac C."/>
            <person name="Salcher M."/>
            <person name="Ghai R."/>
            <person name="Kavagutti S V."/>
        </authorList>
    </citation>
    <scope>NUCLEOTIDE SEQUENCE</scope>
</reference>
<proteinExistence type="predicted"/>
<protein>
    <submittedName>
        <fullName evidence="1">Unannotated protein</fullName>
    </submittedName>
</protein>
<sequence>MLDLVTAAAAPDVVIVGPCGYGLEAAKEQAREIEHLLPAHFGGNSDFFDLPRSLNQPDLRVLT</sequence>
<gene>
    <name evidence="1" type="ORF">UFOPK2809_00632</name>
</gene>
<dbReference type="EMBL" id="CAEZZA010000069">
    <property type="protein sequence ID" value="CAB4745961.1"/>
    <property type="molecule type" value="Genomic_DNA"/>
</dbReference>
<organism evidence="1">
    <name type="scientific">freshwater metagenome</name>
    <dbReference type="NCBI Taxonomy" id="449393"/>
    <lineage>
        <taxon>unclassified sequences</taxon>
        <taxon>metagenomes</taxon>
        <taxon>ecological metagenomes</taxon>
    </lineage>
</organism>